<feature type="domain" description="Protein kinase" evidence="17">
    <location>
        <begin position="1471"/>
        <end position="1744"/>
    </location>
</feature>
<reference evidence="18 19" key="1">
    <citation type="submission" date="2020-12" db="EMBL/GenBank/DDBJ databases">
        <title>Concerted genomic and epigenomic changes stabilize Arabidopsis allopolyploids.</title>
        <authorList>
            <person name="Chen Z."/>
        </authorList>
    </citation>
    <scope>NUCLEOTIDE SEQUENCE [LARGE SCALE GENOMIC DNA]</scope>
    <source>
        <strain evidence="18">As9502</strain>
        <tissue evidence="18">Leaf</tissue>
    </source>
</reference>
<keyword evidence="8" id="KW-0677">Repeat</keyword>
<name>A0A8T2CLC8_ARASU</name>
<proteinExistence type="predicted"/>
<evidence type="ECO:0000256" key="3">
    <source>
        <dbReference type="ARBA" id="ARBA00022553"/>
    </source>
</evidence>
<evidence type="ECO:0000256" key="15">
    <source>
        <dbReference type="PROSITE-ProRule" id="PRU10141"/>
    </source>
</evidence>
<evidence type="ECO:0000256" key="9">
    <source>
        <dbReference type="ARBA" id="ARBA00022741"/>
    </source>
</evidence>
<dbReference type="FunFam" id="1.10.510.10:FF:000146">
    <property type="entry name" value="LRR receptor-like serine/threonine-protein kinase IOS1"/>
    <property type="match status" value="4"/>
</dbReference>
<keyword evidence="11 15" id="KW-0067">ATP-binding</keyword>
<dbReference type="SMART" id="SM00220">
    <property type="entry name" value="S_TKc"/>
    <property type="match status" value="4"/>
</dbReference>
<feature type="binding site" evidence="15">
    <location>
        <position position="2416"/>
    </location>
    <ligand>
        <name>ATP</name>
        <dbReference type="ChEBI" id="CHEBI:30616"/>
    </ligand>
</feature>
<feature type="transmembrane region" description="Helical" evidence="16">
    <location>
        <begin position="1406"/>
        <end position="1430"/>
    </location>
</feature>
<evidence type="ECO:0000256" key="4">
    <source>
        <dbReference type="ARBA" id="ARBA00022614"/>
    </source>
</evidence>
<evidence type="ECO:0000256" key="14">
    <source>
        <dbReference type="ARBA" id="ARBA00023170"/>
    </source>
</evidence>
<keyword evidence="3" id="KW-0597">Phosphoprotein</keyword>
<evidence type="ECO:0000256" key="16">
    <source>
        <dbReference type="SAM" id="Phobius"/>
    </source>
</evidence>
<evidence type="ECO:0000256" key="7">
    <source>
        <dbReference type="ARBA" id="ARBA00022729"/>
    </source>
</evidence>
<dbReference type="PROSITE" id="PS50011">
    <property type="entry name" value="PROTEIN_KINASE_DOM"/>
    <property type="match status" value="4"/>
</dbReference>
<dbReference type="PROSITE" id="PS51450">
    <property type="entry name" value="LRR"/>
    <property type="match status" value="1"/>
</dbReference>
<evidence type="ECO:0000256" key="12">
    <source>
        <dbReference type="ARBA" id="ARBA00022989"/>
    </source>
</evidence>
<dbReference type="PANTHER" id="PTHR45631">
    <property type="entry name" value="OS07G0107800 PROTEIN-RELATED"/>
    <property type="match status" value="1"/>
</dbReference>
<dbReference type="EMBL" id="JAEFBJ010000006">
    <property type="protein sequence ID" value="KAG7600257.1"/>
    <property type="molecule type" value="Genomic_DNA"/>
</dbReference>
<keyword evidence="9 15" id="KW-0547">Nucleotide-binding</keyword>
<feature type="binding site" evidence="15">
    <location>
        <position position="3263"/>
    </location>
    <ligand>
        <name>ATP</name>
        <dbReference type="ChEBI" id="CHEBI:30616"/>
    </ligand>
</feature>
<dbReference type="CDD" id="cd14066">
    <property type="entry name" value="STKc_IRAK"/>
    <property type="match status" value="4"/>
</dbReference>
<dbReference type="GO" id="GO:0016020">
    <property type="term" value="C:membrane"/>
    <property type="evidence" value="ECO:0007669"/>
    <property type="project" value="UniProtKB-SubCell"/>
</dbReference>
<keyword evidence="7" id="KW-0732">Signal</keyword>
<evidence type="ECO:0000256" key="13">
    <source>
        <dbReference type="ARBA" id="ARBA00023136"/>
    </source>
</evidence>
<dbReference type="InterPro" id="IPR017441">
    <property type="entry name" value="Protein_kinase_ATP_BS"/>
</dbReference>
<comment type="subcellular location">
    <subcellularLocation>
        <location evidence="1">Membrane</location>
        <topology evidence="1">Single-pass membrane protein</topology>
    </subcellularLocation>
</comment>
<evidence type="ECO:0000256" key="8">
    <source>
        <dbReference type="ARBA" id="ARBA00022737"/>
    </source>
</evidence>
<feature type="transmembrane region" description="Helical" evidence="16">
    <location>
        <begin position="3167"/>
        <end position="3188"/>
    </location>
</feature>
<dbReference type="InterPro" id="IPR000719">
    <property type="entry name" value="Prot_kinase_dom"/>
</dbReference>
<protein>
    <submittedName>
        <fullName evidence="18">Leucine-rich repeat typical subtype</fullName>
    </submittedName>
</protein>
<dbReference type="PANTHER" id="PTHR45631:SF86">
    <property type="entry name" value="LEUCINE-RICH REPEAT PROTEIN KINASE FAMILY PROTEIN"/>
    <property type="match status" value="1"/>
</dbReference>
<feature type="domain" description="Protein kinase" evidence="17">
    <location>
        <begin position="2388"/>
        <end position="2661"/>
    </location>
</feature>
<dbReference type="Pfam" id="PF13855">
    <property type="entry name" value="LRR_8"/>
    <property type="match status" value="3"/>
</dbReference>
<dbReference type="Pfam" id="PF00069">
    <property type="entry name" value="Pkinase"/>
    <property type="match status" value="4"/>
</dbReference>
<evidence type="ECO:0000256" key="2">
    <source>
        <dbReference type="ARBA" id="ARBA00022527"/>
    </source>
</evidence>
<dbReference type="GO" id="GO:0004674">
    <property type="term" value="F:protein serine/threonine kinase activity"/>
    <property type="evidence" value="ECO:0007669"/>
    <property type="project" value="UniProtKB-KW"/>
</dbReference>
<evidence type="ECO:0000256" key="11">
    <source>
        <dbReference type="ARBA" id="ARBA00022840"/>
    </source>
</evidence>
<keyword evidence="10" id="KW-0418">Kinase</keyword>
<evidence type="ECO:0000313" key="19">
    <source>
        <dbReference type="Proteomes" id="UP000694251"/>
    </source>
</evidence>
<dbReference type="SMART" id="SM00369">
    <property type="entry name" value="LRR_TYP"/>
    <property type="match status" value="7"/>
</dbReference>
<comment type="caution">
    <text evidence="18">The sequence shown here is derived from an EMBL/GenBank/DDBJ whole genome shotgun (WGS) entry which is preliminary data.</text>
</comment>
<dbReference type="FunFam" id="3.30.200.20:FF:000394">
    <property type="entry name" value="Leucine-rich repeat receptor-like protein kinase"/>
    <property type="match status" value="4"/>
</dbReference>
<keyword evidence="12 16" id="KW-1133">Transmembrane helix</keyword>
<accession>A0A8T2CLC8</accession>
<evidence type="ECO:0000256" key="1">
    <source>
        <dbReference type="ARBA" id="ARBA00004167"/>
    </source>
</evidence>
<evidence type="ECO:0000256" key="10">
    <source>
        <dbReference type="ARBA" id="ARBA00022777"/>
    </source>
</evidence>
<feature type="domain" description="Protein kinase" evidence="17">
    <location>
        <begin position="3235"/>
        <end position="3508"/>
    </location>
</feature>
<keyword evidence="14" id="KW-0675">Receptor</keyword>
<dbReference type="OrthoDB" id="2017114at2759"/>
<dbReference type="InterPro" id="IPR024788">
    <property type="entry name" value="Malectin-like_Carb-bd_dom"/>
</dbReference>
<dbReference type="FunFam" id="3.80.10.10:FF:000129">
    <property type="entry name" value="Leucine-rich repeat receptor-like kinase"/>
    <property type="match status" value="4"/>
</dbReference>
<organism evidence="18 19">
    <name type="scientific">Arabidopsis suecica</name>
    <name type="common">Swedish thale-cress</name>
    <name type="synonym">Cardaminopsis suecica</name>
    <dbReference type="NCBI Taxonomy" id="45249"/>
    <lineage>
        <taxon>Eukaryota</taxon>
        <taxon>Viridiplantae</taxon>
        <taxon>Streptophyta</taxon>
        <taxon>Embryophyta</taxon>
        <taxon>Tracheophyta</taxon>
        <taxon>Spermatophyta</taxon>
        <taxon>Magnoliopsida</taxon>
        <taxon>eudicotyledons</taxon>
        <taxon>Gunneridae</taxon>
        <taxon>Pentapetalae</taxon>
        <taxon>rosids</taxon>
        <taxon>malvids</taxon>
        <taxon>Brassicales</taxon>
        <taxon>Brassicaceae</taxon>
        <taxon>Camelineae</taxon>
        <taxon>Arabidopsis</taxon>
    </lineage>
</organism>
<sequence length="3542" mass="394914">MHSLISSKKKKSCHLDSQENNEEIRSVFVAIFVLIVHLVQAQNQTGFISVDCGLSPPESPYNAPQTGLTYTSDAGFINSGKTGRIAKELEPFVDKPSLTMRYFPDGVRNCYNLNVTRDTNYLIKATFVYGNYDGLNVDPNFDVYFGPNLWTTVSSNDTTEEIIHVTKFNSLQICLVKTGISIPFINVLELRPLKKNVYATQSGSLKYLFRVYMSNSSRRIRFPDDVYDRKWYPVFQNSWTQVTTNLNLNISTIYYELPQGVMATAATPLNANATLNITWTIEPPTTPFYSYIHFAELQSLRANDTREFNVTLNGEYTFGPYSPKPLKTETLQDLSPEQCTGGVCILQLVKTLKSTLPPLLNAIEAFTVIDFPQMETNEDDVTGINIVENTYGLTRISWQGDPCVPKQFLWDGLNCNNSDISTPPIITSLDLSSSGLTGVITQGFQNLTHLQYLDLSDNNLTGEIPKFLADIQSLLVINLSGNNLTGSVPFSLLQKKGLKLIVQGNPHLLCTDGLCANKGDGHKKKSIIVPVVASIASIAGLIGALVLLFILKRKTPLKFEALDGRSLKSAGPAILTKNKRFTYSEVMIMTNNFERILGKGGFGIVYHGFVNGTEQVAVKILSHSSSQGYKQFKAEVELLLRVHHKNLVGLVGYCDEGENLVLIYEYMANGDLKEHMSETRNHFISNWGTRLKIAVESAQGLEYLHNGCKPPMVHRDIKTTNILLNEQFDAKLADFGLSRSFPNEGETHVSTAVAGTPGYLDPEYYRTNWLTEKSDVYSFGVVLLEIITNQPVIDQRREKPHISEWVGKMLTKGDIKNIMDPSLNGDYDSTSVWKAVELAMCCLNPSSARRPTMSQVVIELNECLESENSRGGATRDMDSKSSIEVSLTFGTEVNPMARRKMERHCVFIATFLLILHLVQAQNQTGFISVDCGLSPLESPYDAPQTGLTYTSDADLVNSGKTGRLAKEYEPFVDKPTLTLRYFPEGVRNCYNLNVTRDTNYLIKATFLYGNYDGLNVGPNFNLYLGPNLWTTVSSNDTIEEIIYVTKSNSLQVCLVKTGISIPFINMLELRPMKKNMYVTQSGSLKYLFRGYISNSSTRIRFPDDVYDRKWYPLFDDSWTQVTTNLKVNTSIIYELPQSVMSKAATPIKANETLNITWTVEPPTTQFYSYIHIAELQTLRANDTREFNVTLNGAYSFGPFSPIPLRTASIVDLSPGKCDGGRCILQVVKTLKSTLPPLLNAIEAFTVIDFPQMETNGDDVAAIKNVQDTYGLSKISWQGDPCVPKQFLWDGLNCNNSDNSTPPIITSLDLSSSGLTGIITHAIQNLTNLHELDLSDNNLTGEIPEFLGDIKSLLVINLSGNNLSGSVPSSLLQKKGMKLNVEGNPHLLCTTGSCENKEEDGHKKKSIIVPVVATIASIAVLIGALVLFFILRKKKSPKFEGPPPSYMQASSEPAIVTKNRRFTYSQVVIMTNNFQRILGKGGFGIVYHGFVNGTEQVAVKILSHSSSQGYKQFKAEVELLLRVHHKNLVGLVGYCDEGEHLALIYEYMANGDLKEHMLGTRNRFILNWGTRLKIVVESAQGLEYLHNGCKPPMVHRDVKTTNILLNEHFQAKLADFGLSRSFPIEGETHVSTVVAGTPGYLDPEYYRTNWLTEKSDVYSFGIVLLEIITNRPVIDQSREKPHIAEWVGVMLTKGDIKSIMDPSLNEDYDSSSVWKAVELAMCCLNPSSARRPTMSQVVIELNECLASENARGGVSRDMELKSSIEVSLTFDTDMTCPGFKHSGDNQVWFSSGCEKLNIKFGSLQYVVGKPRRKMERHCAFFVLFFLILYLVQAQDQKGFISLDCGLLSNDSPYNDAMFELTYTSDDGYVRGGKTGRTGKGQEVDNIESSWRLRYFPDGTRNCYNLNVTQGMNYLVRASFVYGNYDGLYTIPNFDLYLGSNKWATVKEVIATKEIIHVMRSNSLQVCLVKTGKTTPMINSLELRPLRNDMYALESGSLKNVFRAFLRSSGDVMLRHPNDVHDRIWWRGWEEEWVPLNTTLNVNTSTGYDLPQDVMANARTSPNDSMGFNLSWKMDPTVEFYLYMHFAELEALGADDYREFNILLNEDVIILSYNPKALTAKTLYDTTPRRCPSGTCLLQLEGSGGSTLPPLMNAIEIYSVLNLSQLETNEDDVAAIKNIHSAYKLNRLKWEGDPCVPNQFLWAGLKCNSFDNSTPPIITFLNLSSSALTGVITPRISNLTHLQELDLSNNNLTGGVPEFLADMKSLLVINLSRNKLKGSVPKKLIEKEGLKLNVEGNPEILCATRSCVDGTREGGDQKIKIIMPIAASIALVVILVVASILFCILRKNNKLSNDEEPTSCMLNMDGRSSEPTIMTTNKRFTYSEVAKMTNNFQRILGKGGFGIVYYGSVNDTEEVAVKMLSQSSSQGYKQFKAEVELLLRVHHKNLVGLVGYCDEGDKLALIYEYMANGDLDEHMSGKRGGSFLNWATRLKIVVESAQGLEYLHNGCKPLMVHRDIKTTNILLNEHFQAKLADFGLSRSFPIEGETHVSTVVAGTIGYLDPEYYRTNWLTEKSDVYSFGIVILEIITNKPVIDQNREKRHIAEWVGQMLTKGDIKSITDPSLHGDYDSGSVWKAVELAMSCLNPSSTNRPTMTQVVFEPNECLASENLRGVQSQPMDSQSSIEVRFINMDCGLSIQASPYKESSTGLTYTSDDGFVQGGKIGRITKELESLYNKPEWTLRYFPDGVRNCYSVNVTRGTKYLIKPSFVYGNYDGLNVIPDFDLYIGPNLWMTVNSADTIKEILHVSKSNSLQVCLVKTGTSIPFINTLELRPLADDIYTTESGSLNYLFRVYYSNLKGYIEYPDDVYDRIWNQISPDQDWQILTTNLQINASNDYDLPQRVIKTAVTPIKASTRTMEFTWKLKPPTSQFYLFLHFAELESLQAKETREFNVVMNGNVTLESYSPKFLQMQTVYSKAPKQCDGGECLLQLVKTSSSTLPPLINAIEAFTLLDFPQLETNGDEVVAIKNIQSTYGLSRINWQGDPCVPKQFLWDGLNCNNSDSSIPPIITSLNLSSSGLTGNIALTIQNLTNLQELDLSNNNLIGGVPEFLADMKSLLVINLSGNNLSGLVPQKLLEKKMLKLNIEGNPKLHCTVESCVNKDGENGRQKKSVTIPIVASFASVVALIVALIIFCVIRKKNPSNDEAPTSCMLPSDGRSSEPTIETKNKKFTYAEVITMTNNFQKILGKGGFGIVYYGSVNGTEQVAVKMLSHSSAQGYKQFKAEVELLLRVHHKNLVGLVGYCEEGDKLALIYEYMANGDLDEHMSGKRGGSILNWGTRLKIAVEAAQGLEYLHNGCKPLMVHRDIKTTNILLNEHFHTKLADFGLSRSFPIEGETHVSTVVAGTIGYLDPEYYRTNWLTGKSDVYSFGVVLLVIITNQPVIDQTREKRHIAEWVGVMLTKGDIKSITDPNLLGDYNAGSVWKAVELAMSCLNPSSMTRPTMSQVVFELKECLASESSRGGESQEMYSHSSREVSMTFGTEVAPMAR</sequence>
<keyword evidence="2" id="KW-0723">Serine/threonine-protein kinase</keyword>
<keyword evidence="4" id="KW-0433">Leucine-rich repeat</keyword>
<dbReference type="InterPro" id="IPR003591">
    <property type="entry name" value="Leu-rich_rpt_typical-subtyp"/>
</dbReference>
<feature type="binding site" evidence="15">
    <location>
        <position position="619"/>
    </location>
    <ligand>
        <name>ATP</name>
        <dbReference type="ChEBI" id="CHEBI:30616"/>
    </ligand>
</feature>
<dbReference type="GO" id="GO:0005524">
    <property type="term" value="F:ATP binding"/>
    <property type="evidence" value="ECO:0007669"/>
    <property type="project" value="UniProtKB-UniRule"/>
</dbReference>
<keyword evidence="13 16" id="KW-0472">Membrane</keyword>
<gene>
    <name evidence="18" type="ORF">ISN44_As06g043760</name>
</gene>
<evidence type="ECO:0000256" key="6">
    <source>
        <dbReference type="ARBA" id="ARBA00022692"/>
    </source>
</evidence>
<feature type="domain" description="Protein kinase" evidence="17">
    <location>
        <begin position="591"/>
        <end position="864"/>
    </location>
</feature>
<feature type="binding site" evidence="15">
    <location>
        <position position="1499"/>
    </location>
    <ligand>
        <name>ATP</name>
        <dbReference type="ChEBI" id="CHEBI:30616"/>
    </ligand>
</feature>
<feature type="transmembrane region" description="Helical" evidence="16">
    <location>
        <begin position="1817"/>
        <end position="1833"/>
    </location>
</feature>
<feature type="transmembrane region" description="Helical" evidence="16">
    <location>
        <begin position="2319"/>
        <end position="2343"/>
    </location>
</feature>
<keyword evidence="5" id="KW-0808">Transferase</keyword>
<dbReference type="SMART" id="SM00368">
    <property type="entry name" value="LRR_RI"/>
    <property type="match status" value="4"/>
</dbReference>
<evidence type="ECO:0000259" key="17">
    <source>
        <dbReference type="PROSITE" id="PS50011"/>
    </source>
</evidence>
<evidence type="ECO:0000256" key="5">
    <source>
        <dbReference type="ARBA" id="ARBA00022679"/>
    </source>
</evidence>
<dbReference type="SMART" id="SM00365">
    <property type="entry name" value="LRR_SD22"/>
    <property type="match status" value="4"/>
</dbReference>
<dbReference type="Pfam" id="PF00560">
    <property type="entry name" value="LRR_1"/>
    <property type="match status" value="1"/>
</dbReference>
<dbReference type="Pfam" id="PF12819">
    <property type="entry name" value="Malectin_like"/>
    <property type="match status" value="4"/>
</dbReference>
<keyword evidence="19" id="KW-1185">Reference proteome</keyword>
<dbReference type="Proteomes" id="UP000694251">
    <property type="component" value="Chromosome 6"/>
</dbReference>
<keyword evidence="6 16" id="KW-0812">Transmembrane</keyword>
<evidence type="ECO:0000313" key="18">
    <source>
        <dbReference type="EMBL" id="KAG7600257.1"/>
    </source>
</evidence>
<dbReference type="InterPro" id="IPR001611">
    <property type="entry name" value="Leu-rich_rpt"/>
</dbReference>
<dbReference type="InterPro" id="IPR008271">
    <property type="entry name" value="Ser/Thr_kinase_AS"/>
</dbReference>
<dbReference type="PROSITE" id="PS00108">
    <property type="entry name" value="PROTEIN_KINASE_ST"/>
    <property type="match status" value="4"/>
</dbReference>
<feature type="transmembrane region" description="Helical" evidence="16">
    <location>
        <begin position="527"/>
        <end position="551"/>
    </location>
</feature>
<dbReference type="PROSITE" id="PS00107">
    <property type="entry name" value="PROTEIN_KINASE_ATP"/>
    <property type="match status" value="4"/>
</dbReference>